<evidence type="ECO:0000256" key="5">
    <source>
        <dbReference type="SAM" id="MobiDB-lite"/>
    </source>
</evidence>
<evidence type="ECO:0000256" key="1">
    <source>
        <dbReference type="ARBA" id="ARBA00004141"/>
    </source>
</evidence>
<protein>
    <submittedName>
        <fullName evidence="9">Transcription initiation factor TFIID subunit 2</fullName>
    </submittedName>
</protein>
<feature type="transmembrane region" description="Helical" evidence="6">
    <location>
        <begin position="1156"/>
        <end position="1177"/>
    </location>
</feature>
<dbReference type="InterPro" id="IPR000109">
    <property type="entry name" value="POT_fam"/>
</dbReference>
<evidence type="ECO:0000313" key="10">
    <source>
        <dbReference type="Proteomes" id="UP000516437"/>
    </source>
</evidence>
<gene>
    <name evidence="9" type="ORF">CJ030_MR0G004649</name>
</gene>
<dbReference type="GO" id="GO:0016810">
    <property type="term" value="F:hydrolase activity, acting on carbon-nitrogen (but not peptide) bonds"/>
    <property type="evidence" value="ECO:0007669"/>
    <property type="project" value="InterPro"/>
</dbReference>
<evidence type="ECO:0000259" key="8">
    <source>
        <dbReference type="Pfam" id="PF25577"/>
    </source>
</evidence>
<dbReference type="PANTHER" id="PTHR22642:SF2">
    <property type="entry name" value="PROTEIN LONG AFTER FAR-RED 3"/>
    <property type="match status" value="1"/>
</dbReference>
<dbReference type="Gene3D" id="2.30.40.10">
    <property type="entry name" value="Urease, subunit C, domain 1"/>
    <property type="match status" value="1"/>
</dbReference>
<feature type="compositionally biased region" description="Basic and acidic residues" evidence="5">
    <location>
        <begin position="950"/>
        <end position="971"/>
    </location>
</feature>
<dbReference type="OrthoDB" id="3501663at2759"/>
<dbReference type="CDD" id="cd01300">
    <property type="entry name" value="YtcJ_like"/>
    <property type="match status" value="1"/>
</dbReference>
<keyword evidence="3 6" id="KW-1133">Transmembrane helix</keyword>
<feature type="domain" description="Amidohydrolase 3" evidence="7">
    <location>
        <begin position="91"/>
        <end position="518"/>
    </location>
</feature>
<dbReference type="SUPFAM" id="SSF51556">
    <property type="entry name" value="Metallo-dependent hydrolases"/>
    <property type="match status" value="1"/>
</dbReference>
<dbReference type="SUPFAM" id="SSF103473">
    <property type="entry name" value="MFS general substrate transporter"/>
    <property type="match status" value="1"/>
</dbReference>
<keyword evidence="2 6" id="KW-0812">Transmembrane</keyword>
<keyword evidence="9" id="KW-0648">Protein biosynthesis</keyword>
<dbReference type="FunFam" id="3.10.310.70:FF:000002">
    <property type="entry name" value="LAF3/LAF3 ISF1/LAF3 ISF2"/>
    <property type="match status" value="1"/>
</dbReference>
<keyword evidence="10" id="KW-1185">Reference proteome</keyword>
<dbReference type="PANTHER" id="PTHR22642">
    <property type="entry name" value="IMIDAZOLONEPROPIONASE"/>
    <property type="match status" value="1"/>
</dbReference>
<evidence type="ECO:0000256" key="4">
    <source>
        <dbReference type="ARBA" id="ARBA00023136"/>
    </source>
</evidence>
<comment type="caution">
    <text evidence="9">The sequence shown here is derived from an EMBL/GenBank/DDBJ whole genome shotgun (WGS) entry which is preliminary data.</text>
</comment>
<dbReference type="EMBL" id="RXIC02000090">
    <property type="protein sequence ID" value="KAB1201217.1"/>
    <property type="molecule type" value="Genomic_DNA"/>
</dbReference>
<dbReference type="InterPro" id="IPR013108">
    <property type="entry name" value="Amidohydro_3"/>
</dbReference>
<dbReference type="PROSITE" id="PS51257">
    <property type="entry name" value="PROKAR_LIPOPROTEIN"/>
    <property type="match status" value="1"/>
</dbReference>
<proteinExistence type="predicted"/>
<feature type="transmembrane region" description="Helical" evidence="6">
    <location>
        <begin position="1131"/>
        <end position="1150"/>
    </location>
</feature>
<dbReference type="GO" id="GO:0016020">
    <property type="term" value="C:membrane"/>
    <property type="evidence" value="ECO:0007669"/>
    <property type="project" value="UniProtKB-SubCell"/>
</dbReference>
<dbReference type="Gene3D" id="3.10.310.70">
    <property type="match status" value="1"/>
</dbReference>
<dbReference type="SUPFAM" id="SSF51338">
    <property type="entry name" value="Composite domain of metallo-dependent hydrolases"/>
    <property type="match status" value="1"/>
</dbReference>
<feature type="region of interest" description="Disordered" evidence="5">
    <location>
        <begin position="1047"/>
        <end position="1069"/>
    </location>
</feature>
<evidence type="ECO:0000313" key="9">
    <source>
        <dbReference type="EMBL" id="KAB1201217.1"/>
    </source>
</evidence>
<feature type="domain" description="Transcription initiation factor TFIID subunit 2 TPR repeats" evidence="8">
    <location>
        <begin position="600"/>
        <end position="822"/>
    </location>
</feature>
<keyword evidence="9" id="KW-0396">Initiation factor</keyword>
<feature type="transmembrane region" description="Helical" evidence="6">
    <location>
        <begin position="1229"/>
        <end position="1248"/>
    </location>
</feature>
<organism evidence="9 10">
    <name type="scientific">Morella rubra</name>
    <name type="common">Chinese bayberry</name>
    <dbReference type="NCBI Taxonomy" id="262757"/>
    <lineage>
        <taxon>Eukaryota</taxon>
        <taxon>Viridiplantae</taxon>
        <taxon>Streptophyta</taxon>
        <taxon>Embryophyta</taxon>
        <taxon>Tracheophyta</taxon>
        <taxon>Spermatophyta</taxon>
        <taxon>Magnoliopsida</taxon>
        <taxon>eudicotyledons</taxon>
        <taxon>Gunneridae</taxon>
        <taxon>Pentapetalae</taxon>
        <taxon>rosids</taxon>
        <taxon>fabids</taxon>
        <taxon>Fagales</taxon>
        <taxon>Myricaceae</taxon>
        <taxon>Morella</taxon>
    </lineage>
</organism>
<dbReference type="InterPro" id="IPR036259">
    <property type="entry name" value="MFS_trans_sf"/>
</dbReference>
<dbReference type="Pfam" id="PF25577">
    <property type="entry name" value="TPR_TAF2_C"/>
    <property type="match status" value="1"/>
</dbReference>
<dbReference type="GO" id="GO:0003743">
    <property type="term" value="F:translation initiation factor activity"/>
    <property type="evidence" value="ECO:0007669"/>
    <property type="project" value="UniProtKB-KW"/>
</dbReference>
<evidence type="ECO:0000256" key="3">
    <source>
        <dbReference type="ARBA" id="ARBA00022989"/>
    </source>
</evidence>
<feature type="region of interest" description="Disordered" evidence="5">
    <location>
        <begin position="880"/>
        <end position="910"/>
    </location>
</feature>
<name>A0A6A1UN68_9ROSI</name>
<dbReference type="Gene3D" id="1.20.1250.20">
    <property type="entry name" value="MFS general substrate transporter like domains"/>
    <property type="match status" value="1"/>
</dbReference>
<evidence type="ECO:0000256" key="6">
    <source>
        <dbReference type="SAM" id="Phobius"/>
    </source>
</evidence>
<keyword evidence="4 6" id="KW-0472">Membrane</keyword>
<evidence type="ECO:0000259" key="7">
    <source>
        <dbReference type="Pfam" id="PF07969"/>
    </source>
</evidence>
<comment type="subcellular location">
    <subcellularLocation>
        <location evidence="1">Membrane</location>
        <topology evidence="1">Multi-pass membrane protein</topology>
    </subcellularLocation>
</comment>
<feature type="transmembrane region" description="Helical" evidence="6">
    <location>
        <begin position="1254"/>
        <end position="1276"/>
    </location>
</feature>
<accession>A0A6A1UN68</accession>
<feature type="transmembrane region" description="Helical" evidence="6">
    <location>
        <begin position="1085"/>
        <end position="1110"/>
    </location>
</feature>
<dbReference type="InterPro" id="IPR057991">
    <property type="entry name" value="TPR_TAF2_C"/>
</dbReference>
<dbReference type="InterPro" id="IPR032466">
    <property type="entry name" value="Metal_Hydrolase"/>
</dbReference>
<dbReference type="GO" id="GO:0022857">
    <property type="term" value="F:transmembrane transporter activity"/>
    <property type="evidence" value="ECO:0007669"/>
    <property type="project" value="InterPro"/>
</dbReference>
<dbReference type="Pfam" id="PF00854">
    <property type="entry name" value="PTR2"/>
    <property type="match status" value="1"/>
</dbReference>
<dbReference type="InterPro" id="IPR011059">
    <property type="entry name" value="Metal-dep_hydrolase_composite"/>
</dbReference>
<dbReference type="InterPro" id="IPR033932">
    <property type="entry name" value="YtcJ-like"/>
</dbReference>
<sequence>MKLYALASAAIVVVLAVVLRFSWVPISSSSCSPPPSFSAPVADLVVKNAVIFTSDESLPFADSTAVRNGRILRVGNHSFVQEVAGYGTVELNLEGKVVVPGFIDSHVHLLFGGLQIVRVELRGVNQKDEFIRKVKEAVRNAQEGSWILGGGWNNNLWGGELPVASWIDDITPYNPVWLSRMDGHMGLANSVALKLSGIGNLQENPEGGTIMRTSSGEPTGLLIDSAMKLLLPWIPKDSVNRRREALHRASNLALMRGVTTVVDFGRYFPGASAELSWEDFSDVYQWADISGKMMIRVCLFFPMETWPRLLDLTGKMGRALSQWIYLGGVKAFADGSLGSNSALFYEPYVDDPQNYGLEVTEIKSLSNMTLSSDKSGLQVAIHAIGDRANDLILDMYDSVVSTNGMRDRRFRIEHAQHLAPGAAARFGRQGIIASVQPEHLLYDADSAAKKLGTDRAQKGSYLFRSLLASNAQLAFGSDWPVADINPLGGIRTAMKRIPPAWNDAWIPSECLTLDDALKGQFVLFSSSFNSLVHHHLSHSIEILPYVPVTQFPHLCMLPSITCDQGCEHRRNLQNRETDLAGLVHLVKFYKSRRFDANIGLPKPNDFHDFPEYFVLEAIPHAVAMVRAADKKSPREAVEFVLQLLKYNDNNGNPYSDVFWLAELVQSVGELEFGQQSILFLTSLLKRIDRLLQFDRLMPSHNGILTVSCIRTLTQIALKLSEFIPHDRVFELIRPFRDFKTIWKVRIEASRALLDLEFHSKGIGAALSLFIKYLEEEPSLRGQVKLAVHAMRLCQISSGSDSIDTLKSDMLVSLLRLLDGHIAFNNVFLRHHLFCIIQILAGRPPTLYGVPRETRTLLMGDAEACIEQKNIFSALVSEVKPPDLPSDIPHPPEPPSNVPDPLELPPDMPNPSHDVLVVPHGSKDADTVSNCHDRKMPSFKIRVKQSAATSRTEEADNQTVERSHGGPREMDRGASSSVSVDAPQRNFADVVSISNQNLEEVNSCHDRGSRMTASIGSAKPASDDRVAVFRLFNRNLYTYRQVSEESKFLHQPSMENSAAPETSGSGSGSVEITTVSTEQRTSRGGWNAAIFVIFVEMAERFAFYGVAGNLISYLIKELHQPTSTAVQNVNTWVGVSTIFPLLGAFIADSFVGRFKTIVVSCVIFLLGTVLLTLSVSVIPSHSRKAMFFLSLYIISVGEGGHRPCVQTFAADQFDEDSPEKRKEKSSFFNWWYLAVVAAATAATLLVIYLQDNIGWIWGFGVVAAVLAVALAIFFLGIRKYRKEGPVGSPLTRVAQVFVAAARKWRVDETRNENDEVYYGDKPCGAGEDGQPTARNLVRTNHFRGKVPMVGLPTPTHSQWEGEGLPERRLLGGLGTSPNLSRATPEVELVGFLPSLAA</sequence>
<dbReference type="Gene3D" id="3.20.20.140">
    <property type="entry name" value="Metal-dependent hydrolases"/>
    <property type="match status" value="1"/>
</dbReference>
<feature type="compositionally biased region" description="Pro residues" evidence="5">
    <location>
        <begin position="881"/>
        <end position="908"/>
    </location>
</feature>
<reference evidence="9 10" key="1">
    <citation type="journal article" date="2019" name="Plant Biotechnol. J.">
        <title>The red bayberry genome and genetic basis of sex determination.</title>
        <authorList>
            <person name="Jia H.M."/>
            <person name="Jia H.J."/>
            <person name="Cai Q.L."/>
            <person name="Wang Y."/>
            <person name="Zhao H.B."/>
            <person name="Yang W.F."/>
            <person name="Wang G.Y."/>
            <person name="Li Y.H."/>
            <person name="Zhan D.L."/>
            <person name="Shen Y.T."/>
            <person name="Niu Q.F."/>
            <person name="Chang L."/>
            <person name="Qiu J."/>
            <person name="Zhao L."/>
            <person name="Xie H.B."/>
            <person name="Fu W.Y."/>
            <person name="Jin J."/>
            <person name="Li X.W."/>
            <person name="Jiao Y."/>
            <person name="Zhou C.C."/>
            <person name="Tu T."/>
            <person name="Chai C.Y."/>
            <person name="Gao J.L."/>
            <person name="Fan L.J."/>
            <person name="van de Weg E."/>
            <person name="Wang J.Y."/>
            <person name="Gao Z.S."/>
        </authorList>
    </citation>
    <scope>NUCLEOTIDE SEQUENCE [LARGE SCALE GENOMIC DNA]</scope>
    <source>
        <tissue evidence="9">Leaves</tissue>
    </source>
</reference>
<feature type="compositionally biased region" description="Polar residues" evidence="5">
    <location>
        <begin position="1052"/>
        <end position="1069"/>
    </location>
</feature>
<dbReference type="Pfam" id="PF07969">
    <property type="entry name" value="Amidohydro_3"/>
    <property type="match status" value="1"/>
</dbReference>
<dbReference type="Proteomes" id="UP000516437">
    <property type="component" value="Unassembled WGS sequence"/>
</dbReference>
<feature type="region of interest" description="Disordered" evidence="5">
    <location>
        <begin position="941"/>
        <end position="982"/>
    </location>
</feature>
<evidence type="ECO:0000256" key="2">
    <source>
        <dbReference type="ARBA" id="ARBA00022692"/>
    </source>
</evidence>